<proteinExistence type="predicted"/>
<dbReference type="EMBL" id="CAJVCH010128697">
    <property type="protein sequence ID" value="CAG7725940.1"/>
    <property type="molecule type" value="Genomic_DNA"/>
</dbReference>
<keyword evidence="1" id="KW-0812">Transmembrane</keyword>
<keyword evidence="3" id="KW-1185">Reference proteome</keyword>
<reference evidence="2" key="1">
    <citation type="submission" date="2021-06" db="EMBL/GenBank/DDBJ databases">
        <authorList>
            <person name="Hodson N. C."/>
            <person name="Mongue J. A."/>
            <person name="Jaron S. K."/>
        </authorList>
    </citation>
    <scope>NUCLEOTIDE SEQUENCE</scope>
</reference>
<gene>
    <name evidence="2" type="ORF">AFUS01_LOCUS14876</name>
</gene>
<accession>A0A8J2JSX3</accession>
<evidence type="ECO:0000313" key="2">
    <source>
        <dbReference type="EMBL" id="CAG7725940.1"/>
    </source>
</evidence>
<feature type="transmembrane region" description="Helical" evidence="1">
    <location>
        <begin position="6"/>
        <end position="25"/>
    </location>
</feature>
<protein>
    <submittedName>
        <fullName evidence="2">Uncharacterized protein</fullName>
    </submittedName>
</protein>
<dbReference type="AlphaFoldDB" id="A0A8J2JSX3"/>
<evidence type="ECO:0000256" key="1">
    <source>
        <dbReference type="SAM" id="Phobius"/>
    </source>
</evidence>
<evidence type="ECO:0000313" key="3">
    <source>
        <dbReference type="Proteomes" id="UP000708208"/>
    </source>
</evidence>
<dbReference type="Proteomes" id="UP000708208">
    <property type="component" value="Unassembled WGS sequence"/>
</dbReference>
<comment type="caution">
    <text evidence="2">The sequence shown here is derived from an EMBL/GenBank/DDBJ whole genome shotgun (WGS) entry which is preliminary data.</text>
</comment>
<organism evidence="2 3">
    <name type="scientific">Allacma fusca</name>
    <dbReference type="NCBI Taxonomy" id="39272"/>
    <lineage>
        <taxon>Eukaryota</taxon>
        <taxon>Metazoa</taxon>
        <taxon>Ecdysozoa</taxon>
        <taxon>Arthropoda</taxon>
        <taxon>Hexapoda</taxon>
        <taxon>Collembola</taxon>
        <taxon>Symphypleona</taxon>
        <taxon>Sminthuridae</taxon>
        <taxon>Allacma</taxon>
    </lineage>
</organism>
<keyword evidence="1" id="KW-0472">Membrane</keyword>
<name>A0A8J2JSX3_9HEXA</name>
<sequence length="100" mass="11414">MDFFTLWIALTAYISLAGFAMFGGLSDIISVVHIGPMCLFQELLDAIRKGIHKGLIEEESATVNKDLSTEEYRIHLKINSIVYCKYLMVSLYWLTFCNDL</sequence>
<keyword evidence="1" id="KW-1133">Transmembrane helix</keyword>